<dbReference type="PROSITE" id="PS51257">
    <property type="entry name" value="PROKAR_LIPOPROTEIN"/>
    <property type="match status" value="1"/>
</dbReference>
<proteinExistence type="predicted"/>
<accession>A0A3L9M241</accession>
<gene>
    <name evidence="1" type="ORF">EAH69_12030</name>
</gene>
<reference evidence="1 2" key="1">
    <citation type="submission" date="2018-10" db="EMBL/GenBank/DDBJ databases">
        <authorList>
            <person name="Chen X."/>
        </authorList>
    </citation>
    <scope>NUCLEOTIDE SEQUENCE [LARGE SCALE GENOMIC DNA]</scope>
    <source>
        <strain evidence="1 2">YIM 102668</strain>
    </source>
</reference>
<dbReference type="AlphaFoldDB" id="A0A3L9M241"/>
<evidence type="ECO:0008006" key="3">
    <source>
        <dbReference type="Google" id="ProtNLM"/>
    </source>
</evidence>
<dbReference type="OrthoDB" id="1424296at2"/>
<dbReference type="RefSeq" id="WP_121935454.1">
    <property type="nucleotide sequence ID" value="NZ_RDOJ01000020.1"/>
</dbReference>
<evidence type="ECO:0000313" key="2">
    <source>
        <dbReference type="Proteomes" id="UP000275348"/>
    </source>
</evidence>
<sequence>MHQKIYIVLLIGTIFFQSCNEKTEQETLNYEKVDERCTDEVKDTLQSNISLDDLKGLIKADPNEINNFMEEKCFTKAGYGKNLYISDIEKADSLNIKKVKQGVFFLNKISAIDVSQEIVYKLQYSFPIKYLNQYKNEINKLASKAKFYRSNSVVTNEDFKITYEIDRWDNRNLKNSYSYQIDTFDGFAKLTIFYSEDLPVD</sequence>
<dbReference type="Proteomes" id="UP000275348">
    <property type="component" value="Unassembled WGS sequence"/>
</dbReference>
<dbReference type="EMBL" id="RDOJ01000020">
    <property type="protein sequence ID" value="RLZ06978.1"/>
    <property type="molecule type" value="Genomic_DNA"/>
</dbReference>
<protein>
    <recommendedName>
        <fullName evidence="3">Lipoprotein</fullName>
    </recommendedName>
</protein>
<evidence type="ECO:0000313" key="1">
    <source>
        <dbReference type="EMBL" id="RLZ06978.1"/>
    </source>
</evidence>
<keyword evidence="2" id="KW-1185">Reference proteome</keyword>
<name>A0A3L9M241_9FLAO</name>
<organism evidence="1 2">
    <name type="scientific">Faecalibacter macacae</name>
    <dbReference type="NCBI Taxonomy" id="1859289"/>
    <lineage>
        <taxon>Bacteria</taxon>
        <taxon>Pseudomonadati</taxon>
        <taxon>Bacteroidota</taxon>
        <taxon>Flavobacteriia</taxon>
        <taxon>Flavobacteriales</taxon>
        <taxon>Weeksellaceae</taxon>
        <taxon>Faecalibacter</taxon>
    </lineage>
</organism>
<comment type="caution">
    <text evidence="1">The sequence shown here is derived from an EMBL/GenBank/DDBJ whole genome shotgun (WGS) entry which is preliminary data.</text>
</comment>